<dbReference type="InterPro" id="IPR001810">
    <property type="entry name" value="F-box_dom"/>
</dbReference>
<dbReference type="SUPFAM" id="SSF81383">
    <property type="entry name" value="F-box domain"/>
    <property type="match status" value="1"/>
</dbReference>
<proteinExistence type="predicted"/>
<dbReference type="Gene3D" id="1.20.1280.50">
    <property type="match status" value="1"/>
</dbReference>
<evidence type="ECO:0000313" key="4">
    <source>
        <dbReference type="Proteomes" id="UP000712281"/>
    </source>
</evidence>
<dbReference type="InterPro" id="IPR036047">
    <property type="entry name" value="F-box-like_dom_sf"/>
</dbReference>
<organism evidence="2 4">
    <name type="scientific">Brassica cretica</name>
    <name type="common">Mustard</name>
    <dbReference type="NCBI Taxonomy" id="69181"/>
    <lineage>
        <taxon>Eukaryota</taxon>
        <taxon>Viridiplantae</taxon>
        <taxon>Streptophyta</taxon>
        <taxon>Embryophyta</taxon>
        <taxon>Tracheophyta</taxon>
        <taxon>Spermatophyta</taxon>
        <taxon>Magnoliopsida</taxon>
        <taxon>eudicotyledons</taxon>
        <taxon>Gunneridae</taxon>
        <taxon>Pentapetalae</taxon>
        <taxon>rosids</taxon>
        <taxon>malvids</taxon>
        <taxon>Brassicales</taxon>
        <taxon>Brassicaceae</taxon>
        <taxon>Brassiceae</taxon>
        <taxon>Brassica</taxon>
    </lineage>
</organism>
<comment type="caution">
    <text evidence="2">The sequence shown here is derived from an EMBL/GenBank/DDBJ whole genome shotgun (WGS) entry which is preliminary data.</text>
</comment>
<dbReference type="PROSITE" id="PS50181">
    <property type="entry name" value="FBOX"/>
    <property type="match status" value="1"/>
</dbReference>
<dbReference type="AlphaFoldDB" id="A0A8S9H7J8"/>
<reference evidence="2" key="1">
    <citation type="submission" date="2019-12" db="EMBL/GenBank/DDBJ databases">
        <title>Genome sequencing and annotation of Brassica cretica.</title>
        <authorList>
            <person name="Studholme D.J."/>
            <person name="Sarris P.F."/>
        </authorList>
    </citation>
    <scope>NUCLEOTIDE SEQUENCE</scope>
    <source>
        <strain evidence="2">PFS-001/15</strain>
        <tissue evidence="2">Leaf</tissue>
    </source>
</reference>
<sequence length="61" mass="7318">MDKVSPFPDDLLLKILSYLPTNEVRITSVLSKRWRSLWMLLPKLELWQFQYGNIRKLLPIC</sequence>
<feature type="domain" description="F-box" evidence="1">
    <location>
        <begin position="1"/>
        <end position="50"/>
    </location>
</feature>
<accession>A0A8S9H7J8</accession>
<dbReference type="SMART" id="SM00256">
    <property type="entry name" value="FBOX"/>
    <property type="match status" value="1"/>
</dbReference>
<evidence type="ECO:0000313" key="2">
    <source>
        <dbReference type="EMBL" id="KAF2553819.1"/>
    </source>
</evidence>
<dbReference type="Proteomes" id="UP000712281">
    <property type="component" value="Unassembled WGS sequence"/>
</dbReference>
<evidence type="ECO:0000259" key="1">
    <source>
        <dbReference type="PROSITE" id="PS50181"/>
    </source>
</evidence>
<gene>
    <name evidence="2" type="ORF">F2Q68_00037040</name>
    <name evidence="3" type="ORF">F2Q69_00056806</name>
</gene>
<reference evidence="3" key="2">
    <citation type="submission" date="2019-12" db="EMBL/GenBank/DDBJ databases">
        <title>Genome sequencing and annotation of Brassica cretica.</title>
        <authorList>
            <person name="Studholme D.J."/>
            <person name="Sarris P."/>
        </authorList>
    </citation>
    <scope>NUCLEOTIDE SEQUENCE</scope>
    <source>
        <strain evidence="3">PFS-109/04</strain>
        <tissue evidence="3">Leaf</tissue>
    </source>
</reference>
<name>A0A8S9H7J8_BRACR</name>
<protein>
    <recommendedName>
        <fullName evidence="1">F-box domain-containing protein</fullName>
    </recommendedName>
</protein>
<dbReference type="EMBL" id="QGKW02001988">
    <property type="protein sequence ID" value="KAF2553819.1"/>
    <property type="molecule type" value="Genomic_DNA"/>
</dbReference>
<dbReference type="OrthoDB" id="612216at2759"/>
<dbReference type="EMBL" id="QGKX02002183">
    <property type="protein sequence ID" value="KAF3487644.1"/>
    <property type="molecule type" value="Genomic_DNA"/>
</dbReference>
<dbReference type="PANTHER" id="PTHR32212:SF373">
    <property type="entry name" value="F-BOX_LRR-REPEAT PROTEIN 25-LIKE"/>
    <property type="match status" value="1"/>
</dbReference>
<dbReference type="PANTHER" id="PTHR32212">
    <property type="entry name" value="CYCLIN-LIKE F-BOX"/>
    <property type="match status" value="1"/>
</dbReference>
<dbReference type="Proteomes" id="UP000712600">
    <property type="component" value="Unassembled WGS sequence"/>
</dbReference>
<evidence type="ECO:0000313" key="3">
    <source>
        <dbReference type="EMBL" id="KAF3487644.1"/>
    </source>
</evidence>
<dbReference type="Pfam" id="PF00646">
    <property type="entry name" value="F-box"/>
    <property type="match status" value="1"/>
</dbReference>